<gene>
    <name evidence="1" type="ORF">GMARGA_LOCUS7567</name>
</gene>
<comment type="caution">
    <text evidence="1">The sequence shown here is derived from an EMBL/GenBank/DDBJ whole genome shotgun (WGS) entry which is preliminary data.</text>
</comment>
<dbReference type="EMBL" id="CAJVQB010003702">
    <property type="protein sequence ID" value="CAG8615407.1"/>
    <property type="molecule type" value="Genomic_DNA"/>
</dbReference>
<accession>A0ABN7UJX4</accession>
<proteinExistence type="predicted"/>
<organism evidence="1 2">
    <name type="scientific">Gigaspora margarita</name>
    <dbReference type="NCBI Taxonomy" id="4874"/>
    <lineage>
        <taxon>Eukaryota</taxon>
        <taxon>Fungi</taxon>
        <taxon>Fungi incertae sedis</taxon>
        <taxon>Mucoromycota</taxon>
        <taxon>Glomeromycotina</taxon>
        <taxon>Glomeromycetes</taxon>
        <taxon>Diversisporales</taxon>
        <taxon>Gigasporaceae</taxon>
        <taxon>Gigaspora</taxon>
    </lineage>
</organism>
<dbReference type="Proteomes" id="UP000789901">
    <property type="component" value="Unassembled WGS sequence"/>
</dbReference>
<protein>
    <submittedName>
        <fullName evidence="1">10781_t:CDS:1</fullName>
    </submittedName>
</protein>
<evidence type="ECO:0000313" key="1">
    <source>
        <dbReference type="EMBL" id="CAG8615407.1"/>
    </source>
</evidence>
<feature type="non-terminal residue" evidence="1">
    <location>
        <position position="1"/>
    </location>
</feature>
<sequence>WRAQKKNYADRQSNEISSTKIDTPIWEQTRSVGKLVNSK</sequence>
<keyword evidence="2" id="KW-1185">Reference proteome</keyword>
<reference evidence="1 2" key="1">
    <citation type="submission" date="2021-06" db="EMBL/GenBank/DDBJ databases">
        <authorList>
            <person name="Kallberg Y."/>
            <person name="Tangrot J."/>
            <person name="Rosling A."/>
        </authorList>
    </citation>
    <scope>NUCLEOTIDE SEQUENCE [LARGE SCALE GENOMIC DNA]</scope>
    <source>
        <strain evidence="1 2">120-4 pot B 10/14</strain>
    </source>
</reference>
<name>A0ABN7UJX4_GIGMA</name>
<evidence type="ECO:0000313" key="2">
    <source>
        <dbReference type="Proteomes" id="UP000789901"/>
    </source>
</evidence>